<dbReference type="Pfam" id="PF03190">
    <property type="entry name" value="Thioredox_DsbH"/>
    <property type="match status" value="1"/>
</dbReference>
<feature type="domain" description="Spermatogenesis-associated protein 20-like TRX" evidence="1">
    <location>
        <begin position="5"/>
        <end position="166"/>
    </location>
</feature>
<dbReference type="PANTHER" id="PTHR42899:SF1">
    <property type="entry name" value="SPERMATOGENESIS-ASSOCIATED PROTEIN 20"/>
    <property type="match status" value="1"/>
</dbReference>
<dbReference type="EMBL" id="JAFNJU010000007">
    <property type="protein sequence ID" value="MBO1265308.1"/>
    <property type="molecule type" value="Genomic_DNA"/>
</dbReference>
<organism evidence="2 3">
    <name type="scientific">Proteiniclasticum aestuarii</name>
    <dbReference type="NCBI Taxonomy" id="2817862"/>
    <lineage>
        <taxon>Bacteria</taxon>
        <taxon>Bacillati</taxon>
        <taxon>Bacillota</taxon>
        <taxon>Clostridia</taxon>
        <taxon>Eubacteriales</taxon>
        <taxon>Clostridiaceae</taxon>
        <taxon>Proteiniclasticum</taxon>
    </lineage>
</organism>
<name>A0A939HBC0_9CLOT</name>
<accession>A0A939HBC0</accession>
<keyword evidence="3" id="KW-1185">Reference proteome</keyword>
<dbReference type="Gene3D" id="1.50.10.10">
    <property type="match status" value="1"/>
</dbReference>
<dbReference type="Gene3D" id="3.40.30.10">
    <property type="entry name" value="Glutaredoxin"/>
    <property type="match status" value="1"/>
</dbReference>
<evidence type="ECO:0000313" key="3">
    <source>
        <dbReference type="Proteomes" id="UP000664218"/>
    </source>
</evidence>
<dbReference type="InterPro" id="IPR004879">
    <property type="entry name" value="Ssp411-like_TRX"/>
</dbReference>
<proteinExistence type="predicted"/>
<dbReference type="Proteomes" id="UP000664218">
    <property type="component" value="Unassembled WGS sequence"/>
</dbReference>
<dbReference type="InterPro" id="IPR036249">
    <property type="entry name" value="Thioredoxin-like_sf"/>
</dbReference>
<comment type="caution">
    <text evidence="2">The sequence shown here is derived from an EMBL/GenBank/DDBJ whole genome shotgun (WGS) entry which is preliminary data.</text>
</comment>
<dbReference type="GO" id="GO:0005975">
    <property type="term" value="P:carbohydrate metabolic process"/>
    <property type="evidence" value="ECO:0007669"/>
    <property type="project" value="InterPro"/>
</dbReference>
<dbReference type="CDD" id="cd02955">
    <property type="entry name" value="SSP411"/>
    <property type="match status" value="1"/>
</dbReference>
<protein>
    <submittedName>
        <fullName evidence="2">Thioredoxin domain-containing protein</fullName>
    </submittedName>
</protein>
<dbReference type="SUPFAM" id="SSF48208">
    <property type="entry name" value="Six-hairpin glycosidases"/>
    <property type="match status" value="1"/>
</dbReference>
<dbReference type="PANTHER" id="PTHR42899">
    <property type="entry name" value="SPERMATOGENESIS-ASSOCIATED PROTEIN 20"/>
    <property type="match status" value="1"/>
</dbReference>
<gene>
    <name evidence="2" type="ORF">J3A84_09730</name>
</gene>
<sequence>MDDGMNRLKSEQSPYLLQHAENPVDWYPFGEEAFEEAKRKDRPVFLSIGYSSCHWCHVMREESFEDEEVAEILNRYFISVKVDREERPDVDHVYMSFCQAMTGHGGWPMTILMTGEGKPFYAATYLPRESRQGQLGLKELLLEIHRLWVEEREKIVSSSEYAVKAVKEALNEKKEGDLSSDVFRKGYLSLKNAYDEVHGGFYIAPKFPVPHHLLYLLRYWHKEKEPDALEMVEKSLLGMYQGGIFDHLGYGFSRYTVDERWLVPHFEKMLYDNALLLSVYTETYQASGKRIYKEIAEKIIAYIDRVMTTPEGAFYSAEDADSEGEEGKFYLFTREEVLEVLGEEDGAWFSEVYGITSSGNFEGKNILNLLHHSLEALEKEEDEKLVRLRRKLFAYREKRVKPGKDDKILSSWNGLMISALAYAGKVFQKEEYVLRAEKALRFMMDHITDEEGNLYASYRERRSMHKGFLDSYAFLLYGVLSLQEATLRNRYLHLAEQLAGDMVEEFYDKESGLFRLNGKGHEKLVLEAEDIHDSALPSGNSMAAASMGKLWSLTGKEKYKAILEKTFNVLGGEIMEDTMGFSFLLTAYRTLSDGPKEVVLSGKLEEKPLREMKHSLAAIYLPEYTVVHHDPKRKDRDGELFSFWREPEEGKGTAYVCRDFTCSMGIHDAKALLKHLREG</sequence>
<dbReference type="InterPro" id="IPR024705">
    <property type="entry name" value="Ssp411"/>
</dbReference>
<dbReference type="InterPro" id="IPR008928">
    <property type="entry name" value="6-hairpin_glycosidase_sf"/>
</dbReference>
<dbReference type="PIRSF" id="PIRSF006402">
    <property type="entry name" value="UCP006402_thioredoxin"/>
    <property type="match status" value="1"/>
</dbReference>
<reference evidence="2" key="1">
    <citation type="submission" date="2021-03" db="EMBL/GenBank/DDBJ databases">
        <title>Proteiniclasticum marinus sp. nov., isolated from tidal flat sediment.</title>
        <authorList>
            <person name="Namirimu T."/>
            <person name="Yang J.-A."/>
            <person name="Yang S.-H."/>
            <person name="Kim Y.-J."/>
            <person name="Kwon K.K."/>
        </authorList>
    </citation>
    <scope>NUCLEOTIDE SEQUENCE</scope>
    <source>
        <strain evidence="2">SCR006</strain>
    </source>
</reference>
<evidence type="ECO:0000259" key="1">
    <source>
        <dbReference type="Pfam" id="PF03190"/>
    </source>
</evidence>
<dbReference type="AlphaFoldDB" id="A0A939HBC0"/>
<dbReference type="SUPFAM" id="SSF52833">
    <property type="entry name" value="Thioredoxin-like"/>
    <property type="match status" value="1"/>
</dbReference>
<evidence type="ECO:0000313" key="2">
    <source>
        <dbReference type="EMBL" id="MBO1265308.1"/>
    </source>
</evidence>
<dbReference type="InterPro" id="IPR012341">
    <property type="entry name" value="6hp_glycosidase-like_sf"/>
</dbReference>